<dbReference type="InterPro" id="IPR027417">
    <property type="entry name" value="P-loop_NTPase"/>
</dbReference>
<dbReference type="EMBL" id="LSMT01000163">
    <property type="protein sequence ID" value="PFX24948.1"/>
    <property type="molecule type" value="Genomic_DNA"/>
</dbReference>
<evidence type="ECO:0000256" key="2">
    <source>
        <dbReference type="ARBA" id="ARBA00022475"/>
    </source>
</evidence>
<dbReference type="SMART" id="SM00173">
    <property type="entry name" value="RAS"/>
    <property type="match status" value="1"/>
</dbReference>
<dbReference type="GO" id="GO:0005886">
    <property type="term" value="C:plasma membrane"/>
    <property type="evidence" value="ECO:0007669"/>
    <property type="project" value="UniProtKB-SubCell"/>
</dbReference>
<dbReference type="STRING" id="50429.A0A2B4S8P1"/>
<evidence type="ECO:0000313" key="9">
    <source>
        <dbReference type="EMBL" id="PFX24948.1"/>
    </source>
</evidence>
<protein>
    <submittedName>
        <fullName evidence="9">GTP-binding protein Di-Ras2</fullName>
    </submittedName>
</protein>
<evidence type="ECO:0000256" key="1">
    <source>
        <dbReference type="ARBA" id="ARBA00004193"/>
    </source>
</evidence>
<keyword evidence="5" id="KW-0472">Membrane</keyword>
<evidence type="ECO:0000256" key="7">
    <source>
        <dbReference type="ARBA" id="ARBA00038061"/>
    </source>
</evidence>
<dbReference type="SMART" id="SM00174">
    <property type="entry name" value="RHO"/>
    <property type="match status" value="1"/>
</dbReference>
<reference evidence="10" key="1">
    <citation type="journal article" date="2017" name="bioRxiv">
        <title>Comparative analysis of the genomes of Stylophora pistillata and Acropora digitifera provides evidence for extensive differences between species of corals.</title>
        <authorList>
            <person name="Voolstra C.R."/>
            <person name="Li Y."/>
            <person name="Liew Y.J."/>
            <person name="Baumgarten S."/>
            <person name="Zoccola D."/>
            <person name="Flot J.-F."/>
            <person name="Tambutte S."/>
            <person name="Allemand D."/>
            <person name="Aranda M."/>
        </authorList>
    </citation>
    <scope>NUCLEOTIDE SEQUENCE [LARGE SCALE GENOMIC DNA]</scope>
</reference>
<keyword evidence="2" id="KW-1003">Cell membrane</keyword>
<feature type="region of interest" description="Disordered" evidence="8">
    <location>
        <begin position="1"/>
        <end position="21"/>
    </location>
</feature>
<dbReference type="AlphaFoldDB" id="A0A2B4S8P1"/>
<keyword evidence="6" id="KW-0449">Lipoprotein</keyword>
<sequence>MRRVQAYSEERNNAPRKSLRMKKQVKEERIAAVKKRSSTYLKKFTVAVFGEARTGKSSLIRTFLGETFQNDYEPTIEDFYSKQIVYNDKNYQVDIIDTCGSENFPAMRKVDINKADAILLVYSLDNPRSFERLRELREEVFQERGNTLPVMVVANKSDVVIDGHALDMKMNDGSLVNTKCVAEKEWNVLWTITSAKMAWGIEDMVHGLIDAFYARRVQTLPTKGSSWLRRSPILNSLRRKSK</sequence>
<dbReference type="InterPro" id="IPR005225">
    <property type="entry name" value="Small_GTP-bd"/>
</dbReference>
<dbReference type="PROSITE" id="PS51421">
    <property type="entry name" value="RAS"/>
    <property type="match status" value="1"/>
</dbReference>
<evidence type="ECO:0000256" key="8">
    <source>
        <dbReference type="SAM" id="MobiDB-lite"/>
    </source>
</evidence>
<keyword evidence="3" id="KW-0488">Methylation</keyword>
<evidence type="ECO:0000256" key="3">
    <source>
        <dbReference type="ARBA" id="ARBA00022481"/>
    </source>
</evidence>
<keyword evidence="4" id="KW-0342">GTP-binding</keyword>
<dbReference type="GO" id="GO:0005525">
    <property type="term" value="F:GTP binding"/>
    <property type="evidence" value="ECO:0007669"/>
    <property type="project" value="UniProtKB-KW"/>
</dbReference>
<comment type="caution">
    <text evidence="9">The sequence shown here is derived from an EMBL/GenBank/DDBJ whole genome shotgun (WGS) entry which is preliminary data.</text>
</comment>
<evidence type="ECO:0000313" key="10">
    <source>
        <dbReference type="Proteomes" id="UP000225706"/>
    </source>
</evidence>
<keyword evidence="10" id="KW-1185">Reference proteome</keyword>
<keyword evidence="4" id="KW-0547">Nucleotide-binding</keyword>
<dbReference type="NCBIfam" id="TIGR00231">
    <property type="entry name" value="small_GTP"/>
    <property type="match status" value="1"/>
</dbReference>
<dbReference type="OrthoDB" id="265044at2759"/>
<organism evidence="9 10">
    <name type="scientific">Stylophora pistillata</name>
    <name type="common">Smooth cauliflower coral</name>
    <dbReference type="NCBI Taxonomy" id="50429"/>
    <lineage>
        <taxon>Eukaryota</taxon>
        <taxon>Metazoa</taxon>
        <taxon>Cnidaria</taxon>
        <taxon>Anthozoa</taxon>
        <taxon>Hexacorallia</taxon>
        <taxon>Scleractinia</taxon>
        <taxon>Astrocoeniina</taxon>
        <taxon>Pocilloporidae</taxon>
        <taxon>Stylophora</taxon>
    </lineage>
</organism>
<evidence type="ECO:0000256" key="6">
    <source>
        <dbReference type="ARBA" id="ARBA00023288"/>
    </source>
</evidence>
<dbReference type="InterPro" id="IPR052236">
    <property type="entry name" value="Small_GTPase_RasD"/>
</dbReference>
<dbReference type="Gene3D" id="3.40.50.300">
    <property type="entry name" value="P-loop containing nucleotide triphosphate hydrolases"/>
    <property type="match status" value="1"/>
</dbReference>
<comment type="similarity">
    <text evidence="7">Belongs to the small GTPase superfamily. RasD family.</text>
</comment>
<comment type="subcellular location">
    <subcellularLocation>
        <location evidence="1">Cell membrane</location>
        <topology evidence="1">Lipid-anchor</topology>
    </subcellularLocation>
</comment>
<dbReference type="PRINTS" id="PR00449">
    <property type="entry name" value="RASTRNSFRMNG"/>
</dbReference>
<accession>A0A2B4S8P1</accession>
<dbReference type="SMART" id="SM00175">
    <property type="entry name" value="RAB"/>
    <property type="match status" value="1"/>
</dbReference>
<evidence type="ECO:0000256" key="4">
    <source>
        <dbReference type="ARBA" id="ARBA00023134"/>
    </source>
</evidence>
<dbReference type="PANTHER" id="PTHR46149">
    <property type="entry name" value="MIP08469P"/>
    <property type="match status" value="1"/>
</dbReference>
<dbReference type="InterPro" id="IPR001806">
    <property type="entry name" value="Small_GTPase"/>
</dbReference>
<dbReference type="Proteomes" id="UP000225706">
    <property type="component" value="Unassembled WGS sequence"/>
</dbReference>
<dbReference type="Pfam" id="PF00071">
    <property type="entry name" value="Ras"/>
    <property type="match status" value="1"/>
</dbReference>
<dbReference type="SUPFAM" id="SSF52540">
    <property type="entry name" value="P-loop containing nucleoside triphosphate hydrolases"/>
    <property type="match status" value="1"/>
</dbReference>
<name>A0A2B4S8P1_STYPI</name>
<dbReference type="GO" id="GO:0003924">
    <property type="term" value="F:GTPase activity"/>
    <property type="evidence" value="ECO:0007669"/>
    <property type="project" value="InterPro"/>
</dbReference>
<dbReference type="PROSITE" id="PS51419">
    <property type="entry name" value="RAB"/>
    <property type="match status" value="1"/>
</dbReference>
<proteinExistence type="inferred from homology"/>
<evidence type="ECO:0000256" key="5">
    <source>
        <dbReference type="ARBA" id="ARBA00023136"/>
    </source>
</evidence>
<gene>
    <name evidence="9" type="primary">DIRAS2</name>
    <name evidence="9" type="ORF">AWC38_SpisGene10406</name>
</gene>